<keyword evidence="1" id="KW-0732">Signal</keyword>
<gene>
    <name evidence="3" type="ORF">J2Z18_001792</name>
</gene>
<dbReference type="Gene3D" id="3.10.350.10">
    <property type="entry name" value="LysM domain"/>
    <property type="match status" value="1"/>
</dbReference>
<dbReference type="InterPro" id="IPR036908">
    <property type="entry name" value="RlpA-like_sf"/>
</dbReference>
<proteinExistence type="predicted"/>
<protein>
    <submittedName>
        <fullName evidence="3">3D (Asp-Asp-Asp) domain-containing protein</fullName>
    </submittedName>
</protein>
<organism evidence="3 4">
    <name type="scientific">Paenibacillus lactis</name>
    <dbReference type="NCBI Taxonomy" id="228574"/>
    <lineage>
        <taxon>Bacteria</taxon>
        <taxon>Bacillati</taxon>
        <taxon>Bacillota</taxon>
        <taxon>Bacilli</taxon>
        <taxon>Bacillales</taxon>
        <taxon>Paenibacillaceae</taxon>
        <taxon>Paenibacillus</taxon>
    </lineage>
</organism>
<dbReference type="PANTHER" id="PTHR39160">
    <property type="entry name" value="CELL WALL-BINDING PROTEIN YOCH"/>
    <property type="match status" value="1"/>
</dbReference>
<sequence>MTPLKQRPFKKAQHDKITRFAGKTAKWFTMTALAIGLTFSGGMLQAHASSVHVAKQGDTFYFLSKQYGVKLDKLMNANPTIKATNIYPGLKIKIPGTVSAKSVASAAPVTGFSPTLNVFHEKNIVEAWGKTFNYSKTLSVKATAYSAAASENGGWGAVDYFGNKLEIGTIAVDPKVIPLGTKVLVTGHEHPGLPKKAFVAEARDIGGAIKGNKIDIFIPGSQSFVSKFGIQDIKLYIIE</sequence>
<name>A0ABS4F8U9_9BACL</name>
<dbReference type="CDD" id="cd14667">
    <property type="entry name" value="3D_containing_proteins"/>
    <property type="match status" value="1"/>
</dbReference>
<dbReference type="Proteomes" id="UP000706926">
    <property type="component" value="Unassembled WGS sequence"/>
</dbReference>
<comment type="caution">
    <text evidence="3">The sequence shown here is derived from an EMBL/GenBank/DDBJ whole genome shotgun (WGS) entry which is preliminary data.</text>
</comment>
<dbReference type="Pfam" id="PF06725">
    <property type="entry name" value="3D"/>
    <property type="match status" value="1"/>
</dbReference>
<dbReference type="CDD" id="cd00118">
    <property type="entry name" value="LysM"/>
    <property type="match status" value="1"/>
</dbReference>
<dbReference type="InterPro" id="IPR010611">
    <property type="entry name" value="3D_dom"/>
</dbReference>
<evidence type="ECO:0000256" key="1">
    <source>
        <dbReference type="ARBA" id="ARBA00022729"/>
    </source>
</evidence>
<dbReference type="SUPFAM" id="SSF54106">
    <property type="entry name" value="LysM domain"/>
    <property type="match status" value="1"/>
</dbReference>
<dbReference type="SUPFAM" id="SSF50685">
    <property type="entry name" value="Barwin-like endoglucanases"/>
    <property type="match status" value="1"/>
</dbReference>
<dbReference type="InterPro" id="IPR059180">
    <property type="entry name" value="3D_YorM"/>
</dbReference>
<dbReference type="InterPro" id="IPR036779">
    <property type="entry name" value="LysM_dom_sf"/>
</dbReference>
<dbReference type="PROSITE" id="PS51782">
    <property type="entry name" value="LYSM"/>
    <property type="match status" value="1"/>
</dbReference>
<dbReference type="InterPro" id="IPR018392">
    <property type="entry name" value="LysM"/>
</dbReference>
<evidence type="ECO:0000313" key="3">
    <source>
        <dbReference type="EMBL" id="MBP1892690.1"/>
    </source>
</evidence>
<dbReference type="RefSeq" id="WP_007130026.1">
    <property type="nucleotide sequence ID" value="NZ_BOSA01000007.1"/>
</dbReference>
<reference evidence="3 4" key="1">
    <citation type="submission" date="2021-03" db="EMBL/GenBank/DDBJ databases">
        <title>Genomic Encyclopedia of Type Strains, Phase IV (KMG-IV): sequencing the most valuable type-strain genomes for metagenomic binning, comparative biology and taxonomic classification.</title>
        <authorList>
            <person name="Goeker M."/>
        </authorList>
    </citation>
    <scope>NUCLEOTIDE SEQUENCE [LARGE SCALE GENOMIC DNA]</scope>
    <source>
        <strain evidence="3 4">DSM 15596</strain>
    </source>
</reference>
<dbReference type="EMBL" id="JAGGKI010000004">
    <property type="protein sequence ID" value="MBP1892690.1"/>
    <property type="molecule type" value="Genomic_DNA"/>
</dbReference>
<dbReference type="PANTHER" id="PTHR39160:SF4">
    <property type="entry name" value="RESUSCITATION-PROMOTING FACTOR RPFB"/>
    <property type="match status" value="1"/>
</dbReference>
<dbReference type="SMART" id="SM00257">
    <property type="entry name" value="LysM"/>
    <property type="match status" value="1"/>
</dbReference>
<feature type="domain" description="LysM" evidence="2">
    <location>
        <begin position="50"/>
        <end position="94"/>
    </location>
</feature>
<keyword evidence="4" id="KW-1185">Reference proteome</keyword>
<evidence type="ECO:0000259" key="2">
    <source>
        <dbReference type="PROSITE" id="PS51782"/>
    </source>
</evidence>
<accession>A0ABS4F8U9</accession>
<dbReference type="Pfam" id="PF01476">
    <property type="entry name" value="LysM"/>
    <property type="match status" value="1"/>
</dbReference>
<evidence type="ECO:0000313" key="4">
    <source>
        <dbReference type="Proteomes" id="UP000706926"/>
    </source>
</evidence>
<dbReference type="GeneID" id="95403814"/>
<dbReference type="InterPro" id="IPR051933">
    <property type="entry name" value="Resuscitation_pf_RpfB"/>
</dbReference>
<dbReference type="Gene3D" id="2.40.40.10">
    <property type="entry name" value="RlpA-like domain"/>
    <property type="match status" value="1"/>
</dbReference>